<evidence type="ECO:0000259" key="6">
    <source>
        <dbReference type="PROSITE" id="PS52040"/>
    </source>
</evidence>
<evidence type="ECO:0000313" key="7">
    <source>
        <dbReference type="EMBL" id="CAD7702586.1"/>
    </source>
</evidence>
<dbReference type="EMBL" id="CAJHUC010001880">
    <property type="protein sequence ID" value="CAD7702586.1"/>
    <property type="molecule type" value="Genomic_DNA"/>
</dbReference>
<evidence type="ECO:0000256" key="3">
    <source>
        <dbReference type="ARBA" id="ARBA00023125"/>
    </source>
</evidence>
<evidence type="ECO:0000256" key="1">
    <source>
        <dbReference type="ARBA" id="ARBA00008263"/>
    </source>
</evidence>
<dbReference type="GO" id="GO:0003918">
    <property type="term" value="F:DNA topoisomerase type II (double strand cut, ATP-hydrolyzing) activity"/>
    <property type="evidence" value="ECO:0007669"/>
    <property type="project" value="UniProtKB-EC"/>
</dbReference>
<dbReference type="InterPro" id="IPR050220">
    <property type="entry name" value="Type_II_DNA_Topoisomerases"/>
</dbReference>
<evidence type="ECO:0000313" key="8">
    <source>
        <dbReference type="Proteomes" id="UP000708148"/>
    </source>
</evidence>
<name>A0A8S1J595_9CHLO</name>
<dbReference type="Proteomes" id="UP000708148">
    <property type="component" value="Unassembled WGS sequence"/>
</dbReference>
<keyword evidence="3 5" id="KW-0238">DNA-binding</keyword>
<evidence type="ECO:0000256" key="2">
    <source>
        <dbReference type="ARBA" id="ARBA00023029"/>
    </source>
</evidence>
<dbReference type="GO" id="GO:0009330">
    <property type="term" value="C:DNA topoisomerase type II (double strand cut, ATP-hydrolyzing) complex"/>
    <property type="evidence" value="ECO:0007669"/>
    <property type="project" value="TreeGrafter"/>
</dbReference>
<protein>
    <recommendedName>
        <fullName evidence="6">Topo IIA-type catalytic domain-containing protein</fullName>
    </recommendedName>
</protein>
<keyword evidence="2 5" id="KW-0799">Topoisomerase</keyword>
<dbReference type="AlphaFoldDB" id="A0A8S1J595"/>
<dbReference type="GO" id="GO:0006265">
    <property type="term" value="P:DNA topological change"/>
    <property type="evidence" value="ECO:0007669"/>
    <property type="project" value="UniProtKB-UniRule"/>
</dbReference>
<dbReference type="PANTHER" id="PTHR43493">
    <property type="entry name" value="DNA GYRASE/TOPOISOMERASE SUBUNIT A"/>
    <property type="match status" value="1"/>
</dbReference>
<dbReference type="InterPro" id="IPR002205">
    <property type="entry name" value="Topo_IIA_dom_A"/>
</dbReference>
<organism evidence="7 8">
    <name type="scientific">Ostreobium quekettii</name>
    <dbReference type="NCBI Taxonomy" id="121088"/>
    <lineage>
        <taxon>Eukaryota</taxon>
        <taxon>Viridiplantae</taxon>
        <taxon>Chlorophyta</taxon>
        <taxon>core chlorophytes</taxon>
        <taxon>Ulvophyceae</taxon>
        <taxon>TCBD clade</taxon>
        <taxon>Bryopsidales</taxon>
        <taxon>Ostreobineae</taxon>
        <taxon>Ostreobiaceae</taxon>
        <taxon>Ostreobium</taxon>
    </lineage>
</organism>
<dbReference type="SMART" id="SM00434">
    <property type="entry name" value="TOP4c"/>
    <property type="match status" value="1"/>
</dbReference>
<feature type="domain" description="Topo IIA-type catalytic" evidence="6">
    <location>
        <begin position="76"/>
        <end position="279"/>
    </location>
</feature>
<dbReference type="PANTHER" id="PTHR43493:SF5">
    <property type="entry name" value="DNA GYRASE SUBUNIT A, CHLOROPLASTIC_MITOCHONDRIAL"/>
    <property type="match status" value="1"/>
</dbReference>
<comment type="caution">
    <text evidence="7">The sequence shown here is derived from an EMBL/GenBank/DDBJ whole genome shotgun (WGS) entry which is preliminary data.</text>
</comment>
<dbReference type="Pfam" id="PF00521">
    <property type="entry name" value="DNA_topoisoIV"/>
    <property type="match status" value="1"/>
</dbReference>
<dbReference type="Gene3D" id="3.90.199.10">
    <property type="entry name" value="Topoisomerase II, domain 5"/>
    <property type="match status" value="1"/>
</dbReference>
<feature type="active site" description="O-(5'-phospho-DNA)-tyrosine intermediate" evidence="5">
    <location>
        <position position="164"/>
    </location>
</feature>
<evidence type="ECO:0000256" key="4">
    <source>
        <dbReference type="ARBA" id="ARBA00023235"/>
    </source>
</evidence>
<sequence length="279" mass="30114">MRSALAPVVRAPWLVPVGRQRAAVCSIHRRIASSAVSKDGEGSQAVVERIEEKELHREASESYLAYAMSVIVGRALPDVRDGLKPVQRRILYAMHDLGLHSSKPYRKCARVVGEVLGKFHPHGDAAVYAALVRMAQDFSMRQLLVAGHGNFGSIDNDPAAAMRYTECRLDGLSSDMLLADLESDTVDFLPTFDGVQEEPTVLPARFPNLLVNGSAGIAVGVATKIPPHNMSEVLGALKALVHNPNITIDELMDHVPAPDFPTGGEILSTSGVREAYMTG</sequence>
<dbReference type="GO" id="GO:0003677">
    <property type="term" value="F:DNA binding"/>
    <property type="evidence" value="ECO:0007669"/>
    <property type="project" value="UniProtKB-UniRule"/>
</dbReference>
<dbReference type="GO" id="GO:0005737">
    <property type="term" value="C:cytoplasm"/>
    <property type="evidence" value="ECO:0007669"/>
    <property type="project" value="TreeGrafter"/>
</dbReference>
<dbReference type="SUPFAM" id="SSF56719">
    <property type="entry name" value="Type II DNA topoisomerase"/>
    <property type="match status" value="1"/>
</dbReference>
<dbReference type="InterPro" id="IPR013760">
    <property type="entry name" value="Topo_IIA-like_dom_sf"/>
</dbReference>
<evidence type="ECO:0000256" key="5">
    <source>
        <dbReference type="PROSITE-ProRule" id="PRU01384"/>
    </source>
</evidence>
<dbReference type="OrthoDB" id="276498at2759"/>
<comment type="catalytic activity">
    <reaction evidence="5">
        <text>ATP-dependent breakage, passage and rejoining of double-stranded DNA.</text>
        <dbReference type="EC" id="5.6.2.2"/>
    </reaction>
</comment>
<gene>
    <name evidence="7" type="ORF">OSTQU699_LOCUS7943</name>
</gene>
<feature type="non-terminal residue" evidence="7">
    <location>
        <position position="1"/>
    </location>
</feature>
<keyword evidence="4 5" id="KW-0413">Isomerase</keyword>
<dbReference type="FunFam" id="3.90.199.10:FF:000001">
    <property type="entry name" value="DNA gyrase subunit A"/>
    <property type="match status" value="1"/>
</dbReference>
<comment type="similarity">
    <text evidence="1">Belongs to the type II topoisomerase GyrA/ParC subunit family.</text>
</comment>
<keyword evidence="8" id="KW-1185">Reference proteome</keyword>
<reference evidence="7" key="1">
    <citation type="submission" date="2020-12" db="EMBL/GenBank/DDBJ databases">
        <authorList>
            <person name="Iha C."/>
        </authorList>
    </citation>
    <scope>NUCLEOTIDE SEQUENCE</scope>
</reference>
<dbReference type="PROSITE" id="PS52040">
    <property type="entry name" value="TOPO_IIA"/>
    <property type="match status" value="1"/>
</dbReference>
<dbReference type="GO" id="GO:0005524">
    <property type="term" value="F:ATP binding"/>
    <property type="evidence" value="ECO:0007669"/>
    <property type="project" value="InterPro"/>
</dbReference>
<accession>A0A8S1J595</accession>
<dbReference type="InterPro" id="IPR013758">
    <property type="entry name" value="Topo_IIA_A/C_ab"/>
</dbReference>
<proteinExistence type="inferred from homology"/>